<name>A0A0H3CDN2_CAUVN</name>
<feature type="coiled-coil region" evidence="7">
    <location>
        <begin position="35"/>
        <end position="62"/>
    </location>
</feature>
<dbReference type="GeneID" id="7332545"/>
<feature type="domain" description="M23ase beta-sheet core" evidence="8">
    <location>
        <begin position="250"/>
        <end position="342"/>
    </location>
</feature>
<dbReference type="RefSeq" id="YP_002518920.1">
    <property type="nucleotide sequence ID" value="NC_011916.1"/>
</dbReference>
<dbReference type="Pfam" id="PF01551">
    <property type="entry name" value="Peptidase_M23"/>
    <property type="match status" value="1"/>
</dbReference>
<dbReference type="Gene3D" id="2.70.70.10">
    <property type="entry name" value="Glucose Permease (Domain IIA)"/>
    <property type="match status" value="1"/>
</dbReference>
<evidence type="ECO:0000259" key="8">
    <source>
        <dbReference type="Pfam" id="PF01551"/>
    </source>
</evidence>
<keyword evidence="2" id="KW-0645">Protease</keyword>
<sequence length="351" mass="37808">MSRSRLVLAFCALILAVPTAVVGWQRADAAFEARRARDRQIAAETRREIQDLRAELDRLDHARIAAGVDVDAKRARLEALNARENAILAELGRNRQRLSLLLSALQMFRRDPPPALLVSPGDARNAVRAAILIRAMTPELKQRADAYGRQAVAIRALRREAAAASAELFTAESVVADRKGEIERLIIEKTELERAYAQETLTQANELKTLGALTDGLGNAQPSGPLSLRPPVQGAIVRRFGQEMPAGGKSPGLTLRPEKGATIAAPAGGVVEYAGALNGWGAVLILRVQGAYHIVLAGLDQINVSPGQSVAAGAPIGKMPDPVSSEPELYMEVRENGAPSDPERWLKQESR</sequence>
<dbReference type="InterPro" id="IPR050570">
    <property type="entry name" value="Cell_wall_metabolism_enzyme"/>
</dbReference>
<reference evidence="9 10" key="1">
    <citation type="journal article" date="2010" name="J. Bacteriol.">
        <title>The genetic basis of laboratory adaptation in Caulobacter crescentus.</title>
        <authorList>
            <person name="Marks M.E."/>
            <person name="Castro-Rojas C.M."/>
            <person name="Teiling C."/>
            <person name="Du L."/>
            <person name="Kapatral V."/>
            <person name="Walunas T.L."/>
            <person name="Crosson S."/>
        </authorList>
    </citation>
    <scope>NUCLEOTIDE SEQUENCE [LARGE SCALE GENOMIC DNA]</scope>
    <source>
        <strain evidence="10">NA1000 / CB15N</strain>
    </source>
</reference>
<evidence type="ECO:0000256" key="5">
    <source>
        <dbReference type="ARBA" id="ARBA00022833"/>
    </source>
</evidence>
<dbReference type="PhylomeDB" id="A0A0H3CDN2"/>
<dbReference type="GO" id="GO:0004222">
    <property type="term" value="F:metalloendopeptidase activity"/>
    <property type="evidence" value="ECO:0007669"/>
    <property type="project" value="TreeGrafter"/>
</dbReference>
<dbReference type="InterPro" id="IPR011055">
    <property type="entry name" value="Dup_hybrid_motif"/>
</dbReference>
<gene>
    <name evidence="9" type="primary">ldpF</name>
    <name evidence="9" type="ordered locus">CCNA_03547</name>
</gene>
<evidence type="ECO:0000256" key="2">
    <source>
        <dbReference type="ARBA" id="ARBA00022670"/>
    </source>
</evidence>
<evidence type="ECO:0000313" key="9">
    <source>
        <dbReference type="EMBL" id="ACL97012.1"/>
    </source>
</evidence>
<protein>
    <submittedName>
        <fullName evidence="9">M23 family peptidoglycan-specific endopeptidase LdpF</fullName>
        <ecNumber evidence="9">3.4.-.-</ecNumber>
    </submittedName>
</protein>
<accession>A0A0H3CDN2</accession>
<dbReference type="PATRIC" id="fig|565050.3.peg.3464"/>
<keyword evidence="3" id="KW-0479">Metal-binding</keyword>
<evidence type="ECO:0000256" key="6">
    <source>
        <dbReference type="ARBA" id="ARBA00023049"/>
    </source>
</evidence>
<evidence type="ECO:0000256" key="1">
    <source>
        <dbReference type="ARBA" id="ARBA00001947"/>
    </source>
</evidence>
<evidence type="ECO:0000256" key="4">
    <source>
        <dbReference type="ARBA" id="ARBA00022801"/>
    </source>
</evidence>
<keyword evidence="10" id="KW-1185">Reference proteome</keyword>
<keyword evidence="5" id="KW-0862">Zinc</keyword>
<dbReference type="EMBL" id="CP001340">
    <property type="protein sequence ID" value="ACL97012.1"/>
    <property type="molecule type" value="Genomic_DNA"/>
</dbReference>
<dbReference type="CDD" id="cd12797">
    <property type="entry name" value="M23_peptidase"/>
    <property type="match status" value="1"/>
</dbReference>
<proteinExistence type="predicted"/>
<dbReference type="Proteomes" id="UP000001364">
    <property type="component" value="Chromosome"/>
</dbReference>
<evidence type="ECO:0000313" key="10">
    <source>
        <dbReference type="Proteomes" id="UP000001364"/>
    </source>
</evidence>
<organism evidence="9 10">
    <name type="scientific">Caulobacter vibrioides (strain NA1000 / CB15N)</name>
    <name type="common">Caulobacter crescentus</name>
    <dbReference type="NCBI Taxonomy" id="565050"/>
    <lineage>
        <taxon>Bacteria</taxon>
        <taxon>Pseudomonadati</taxon>
        <taxon>Pseudomonadota</taxon>
        <taxon>Alphaproteobacteria</taxon>
        <taxon>Caulobacterales</taxon>
        <taxon>Caulobacteraceae</taxon>
        <taxon>Caulobacter</taxon>
    </lineage>
</organism>
<keyword evidence="4 9" id="KW-0378">Hydrolase</keyword>
<comment type="cofactor">
    <cofactor evidence="1">
        <name>Zn(2+)</name>
        <dbReference type="ChEBI" id="CHEBI:29105"/>
    </cofactor>
</comment>
<dbReference type="AlphaFoldDB" id="A0A0H3CDN2"/>
<keyword evidence="7" id="KW-0175">Coiled coil</keyword>
<evidence type="ECO:0000256" key="3">
    <source>
        <dbReference type="ARBA" id="ARBA00022723"/>
    </source>
</evidence>
<dbReference type="GO" id="GO:0046872">
    <property type="term" value="F:metal ion binding"/>
    <property type="evidence" value="ECO:0007669"/>
    <property type="project" value="UniProtKB-KW"/>
</dbReference>
<dbReference type="KEGG" id="ccs:CCNA_03547"/>
<dbReference type="EC" id="3.4.-.-" evidence="9"/>
<keyword evidence="6" id="KW-0482">Metalloprotease</keyword>
<dbReference type="GO" id="GO:0006508">
    <property type="term" value="P:proteolysis"/>
    <property type="evidence" value="ECO:0007669"/>
    <property type="project" value="UniProtKB-KW"/>
</dbReference>
<dbReference type="InterPro" id="IPR016047">
    <property type="entry name" value="M23ase_b-sheet_dom"/>
</dbReference>
<dbReference type="SUPFAM" id="SSF51261">
    <property type="entry name" value="Duplicated hybrid motif"/>
    <property type="match status" value="1"/>
</dbReference>
<dbReference type="PANTHER" id="PTHR21666">
    <property type="entry name" value="PEPTIDASE-RELATED"/>
    <property type="match status" value="1"/>
</dbReference>
<feature type="coiled-coil region" evidence="7">
    <location>
        <begin position="175"/>
        <end position="207"/>
    </location>
</feature>
<dbReference type="RefSeq" id="WP_010921263.1">
    <property type="nucleotide sequence ID" value="NC_011916.1"/>
</dbReference>
<dbReference type="HOGENOM" id="CLU_029425_15_0_5"/>
<dbReference type="SMR" id="A0A0H3CDN2"/>
<dbReference type="OrthoDB" id="9809144at2"/>
<dbReference type="PANTHER" id="PTHR21666:SF288">
    <property type="entry name" value="CELL DIVISION PROTEIN YTFB"/>
    <property type="match status" value="1"/>
</dbReference>
<evidence type="ECO:0000256" key="7">
    <source>
        <dbReference type="SAM" id="Coils"/>
    </source>
</evidence>